<evidence type="ECO:0000313" key="3">
    <source>
        <dbReference type="EMBL" id="CAA0118026.1"/>
    </source>
</evidence>
<evidence type="ECO:0000256" key="1">
    <source>
        <dbReference type="SAM" id="SignalP"/>
    </source>
</evidence>
<evidence type="ECO:0000313" key="4">
    <source>
        <dbReference type="Proteomes" id="UP000441399"/>
    </source>
</evidence>
<feature type="chain" id="PRO_5036150541" evidence="1">
    <location>
        <begin position="18"/>
        <end position="100"/>
    </location>
</feature>
<dbReference type="EMBL" id="CACSIO010000030">
    <property type="protein sequence ID" value="CAA0118026.1"/>
    <property type="molecule type" value="Genomic_DNA"/>
</dbReference>
<protein>
    <submittedName>
        <fullName evidence="2">Uncharacterized protein</fullName>
    </submittedName>
</protein>
<dbReference type="EMBL" id="CACSIO010000025">
    <property type="protein sequence ID" value="CAA0117721.1"/>
    <property type="molecule type" value="Genomic_DNA"/>
</dbReference>
<organism evidence="2 4">
    <name type="scientific">BD1-7 clade bacterium</name>
    <dbReference type="NCBI Taxonomy" id="2029982"/>
    <lineage>
        <taxon>Bacteria</taxon>
        <taxon>Pseudomonadati</taxon>
        <taxon>Pseudomonadota</taxon>
        <taxon>Gammaproteobacteria</taxon>
        <taxon>Cellvibrionales</taxon>
        <taxon>Spongiibacteraceae</taxon>
        <taxon>BD1-7 clade</taxon>
    </lineage>
</organism>
<sequence>MKKVFVLLILMSANQLAFSQGLVKFVINESRYVLLPKERLMAFDINTKKNRMTITLDNHGANIWQVRIDDLPEKSALKLIDQIYSSTRKEPLEIRVSDKN</sequence>
<accession>A0A5S9QGI4</accession>
<proteinExistence type="predicted"/>
<gene>
    <name evidence="2" type="ORF">OPDIPICF_04796</name>
    <name evidence="3" type="ORF">OPDIPICF_04820</name>
</gene>
<reference evidence="2 4" key="1">
    <citation type="submission" date="2019-11" db="EMBL/GenBank/DDBJ databases">
        <authorList>
            <person name="Holert J."/>
        </authorList>
    </citation>
    <scope>NUCLEOTIDE SEQUENCE [LARGE SCALE GENOMIC DNA]</scope>
    <source>
        <strain evidence="2">SB11_3</strain>
    </source>
</reference>
<name>A0A5S9QGI4_9GAMM</name>
<feature type="signal peptide" evidence="1">
    <location>
        <begin position="1"/>
        <end position="17"/>
    </location>
</feature>
<dbReference type="Proteomes" id="UP000441399">
    <property type="component" value="Unassembled WGS sequence"/>
</dbReference>
<keyword evidence="4" id="KW-1185">Reference proteome</keyword>
<evidence type="ECO:0000313" key="2">
    <source>
        <dbReference type="EMBL" id="CAA0117721.1"/>
    </source>
</evidence>
<keyword evidence="1" id="KW-0732">Signal</keyword>
<dbReference type="AlphaFoldDB" id="A0A5S9QGI4"/>